<organism evidence="2 3">
    <name type="scientific">Ditylenchus dipsaci</name>
    <dbReference type="NCBI Taxonomy" id="166011"/>
    <lineage>
        <taxon>Eukaryota</taxon>
        <taxon>Metazoa</taxon>
        <taxon>Ecdysozoa</taxon>
        <taxon>Nematoda</taxon>
        <taxon>Chromadorea</taxon>
        <taxon>Rhabditida</taxon>
        <taxon>Tylenchina</taxon>
        <taxon>Tylenchomorpha</taxon>
        <taxon>Sphaerularioidea</taxon>
        <taxon>Anguinidae</taxon>
        <taxon>Anguininae</taxon>
        <taxon>Ditylenchus</taxon>
    </lineage>
</organism>
<dbReference type="AlphaFoldDB" id="A0A915DTK0"/>
<evidence type="ECO:0000256" key="1">
    <source>
        <dbReference type="SAM" id="MobiDB-lite"/>
    </source>
</evidence>
<keyword evidence="2" id="KW-1185">Reference proteome</keyword>
<feature type="region of interest" description="Disordered" evidence="1">
    <location>
        <begin position="185"/>
        <end position="245"/>
    </location>
</feature>
<sequence>MDMAISRSMTTTMEVEEVIGALRHLVVEATTPMAMHTQSPMKATILPLVVVEHNRGMAHARYGSLSDSLRRGELKYIPNGEVREANGQNGYSKHTKVHKVTQPEMCLQPVVEFPPTLPREGRYGSHLDAPVPPPHRGGGDSYRPLTKSRSYADWDQGRGPFGNSVSRYDEDMARLENEFRDSHLIRVPNGPMNEKEYRHQEIPGGYESYSRDTKANGGRKLNRDGLPTDFKETSQEYNFKREQQR</sequence>
<feature type="region of interest" description="Disordered" evidence="1">
    <location>
        <begin position="127"/>
        <end position="165"/>
    </location>
</feature>
<accession>A0A915DTK0</accession>
<reference evidence="3" key="1">
    <citation type="submission" date="2022-11" db="UniProtKB">
        <authorList>
            <consortium name="WormBaseParasite"/>
        </authorList>
    </citation>
    <scope>IDENTIFICATION</scope>
</reference>
<name>A0A915DTK0_9BILA</name>
<dbReference type="WBParaSite" id="jg23510">
    <property type="protein sequence ID" value="jg23510"/>
    <property type="gene ID" value="jg23510"/>
</dbReference>
<dbReference type="Proteomes" id="UP000887574">
    <property type="component" value="Unplaced"/>
</dbReference>
<evidence type="ECO:0000313" key="2">
    <source>
        <dbReference type="Proteomes" id="UP000887574"/>
    </source>
</evidence>
<evidence type="ECO:0000313" key="3">
    <source>
        <dbReference type="WBParaSite" id="jg23510"/>
    </source>
</evidence>
<protein>
    <submittedName>
        <fullName evidence="3">Uncharacterized protein</fullName>
    </submittedName>
</protein>
<proteinExistence type="predicted"/>
<feature type="compositionally biased region" description="Basic and acidic residues" evidence="1">
    <location>
        <begin position="229"/>
        <end position="245"/>
    </location>
</feature>